<protein>
    <submittedName>
        <fullName evidence="1">Phage tail protein</fullName>
    </submittedName>
</protein>
<dbReference type="InterPro" id="IPR010667">
    <property type="entry name" value="Phage_T4_Gp19"/>
</dbReference>
<dbReference type="InterPro" id="IPR011747">
    <property type="entry name" value="CHP02241"/>
</dbReference>
<evidence type="ECO:0000313" key="1">
    <source>
        <dbReference type="EMBL" id="QXH50500.1"/>
    </source>
</evidence>
<evidence type="ECO:0000313" key="2">
    <source>
        <dbReference type="Proteomes" id="UP001046350"/>
    </source>
</evidence>
<dbReference type="Proteomes" id="UP001046350">
    <property type="component" value="Chromosome"/>
</dbReference>
<dbReference type="EMBL" id="CP077076">
    <property type="protein sequence ID" value="QXH50500.1"/>
    <property type="molecule type" value="Genomic_DNA"/>
</dbReference>
<dbReference type="RefSeq" id="WP_217840075.1">
    <property type="nucleotide sequence ID" value="NZ_CP077076.1"/>
</dbReference>
<proteinExistence type="predicted"/>
<dbReference type="NCBIfam" id="TIGR02241">
    <property type="entry name" value="conserved hypothetical phage tail region protein"/>
    <property type="match status" value="1"/>
</dbReference>
<sequence length="167" mass="18382">MAADGDLLASFWFGVRITGQGRSVDAAFQEVSGLSQEMAIEEVASGGENRFSYRLPGRTRYPNLVLRRGVAAAESPLVEWCQTTLDGGLGRPLQVKNLSVSLFDASGRPSLSWSFVKAYPVKWSMSELSAQDNRLLIETIELAYQYFEADDARTEQYADIASLFKGA</sequence>
<name>A0ABX8N3L3_9PSED</name>
<dbReference type="PANTHER" id="PTHR38009:SF1">
    <property type="entry name" value="CONSERVED HYPOTHETICAL PHAGE TAIL PROTEIN"/>
    <property type="match status" value="1"/>
</dbReference>
<gene>
    <name evidence="1" type="ORF">KSS94_21530</name>
</gene>
<dbReference type="PANTHER" id="PTHR38009">
    <property type="entry name" value="CONSERVED HYPOTHETICAL PHAGE TAIL PROTEIN"/>
    <property type="match status" value="1"/>
</dbReference>
<organism evidence="1 2">
    <name type="scientific">Pseudomonas fakonensis</name>
    <dbReference type="NCBI Taxonomy" id="2842355"/>
    <lineage>
        <taxon>Bacteria</taxon>
        <taxon>Pseudomonadati</taxon>
        <taxon>Pseudomonadota</taxon>
        <taxon>Gammaproteobacteria</taxon>
        <taxon>Pseudomonadales</taxon>
        <taxon>Pseudomonadaceae</taxon>
        <taxon>Pseudomonas</taxon>
    </lineage>
</organism>
<dbReference type="Pfam" id="PF06841">
    <property type="entry name" value="Phage_T4_gp19"/>
    <property type="match status" value="1"/>
</dbReference>
<reference evidence="1" key="1">
    <citation type="journal article" date="2021" name="Microorganisms">
        <title>The Ever-Expanding Pseudomonas Genus: Description of 43 New Species and Partition of the Pseudomonas putida Group.</title>
        <authorList>
            <person name="Girard L."/>
            <person name="Lood C."/>
            <person name="Hofte M."/>
            <person name="Vandamme P."/>
            <person name="Rokni-Zadeh H."/>
            <person name="van Noort V."/>
            <person name="Lavigne R."/>
            <person name="De Mot R."/>
        </authorList>
    </citation>
    <scope>NUCLEOTIDE SEQUENCE</scope>
    <source>
        <strain evidence="1">COW40</strain>
    </source>
</reference>
<accession>A0ABX8N3L3</accession>
<keyword evidence="2" id="KW-1185">Reference proteome</keyword>